<keyword evidence="2" id="KW-1185">Reference proteome</keyword>
<evidence type="ECO:0000313" key="1">
    <source>
        <dbReference type="Ensembl" id="ENSCINP00000030959.1"/>
    </source>
</evidence>
<organism evidence="1 2">
    <name type="scientific">Ciona intestinalis</name>
    <name type="common">Transparent sea squirt</name>
    <name type="synonym">Ascidia intestinalis</name>
    <dbReference type="NCBI Taxonomy" id="7719"/>
    <lineage>
        <taxon>Eukaryota</taxon>
        <taxon>Metazoa</taxon>
        <taxon>Chordata</taxon>
        <taxon>Tunicata</taxon>
        <taxon>Ascidiacea</taxon>
        <taxon>Phlebobranchia</taxon>
        <taxon>Cionidae</taxon>
        <taxon>Ciona</taxon>
    </lineage>
</organism>
<evidence type="ECO:0000313" key="2">
    <source>
        <dbReference type="Proteomes" id="UP000008144"/>
    </source>
</evidence>
<reference evidence="1" key="3">
    <citation type="submission" date="2025-08" db="UniProtKB">
        <authorList>
            <consortium name="Ensembl"/>
        </authorList>
    </citation>
    <scope>IDENTIFICATION</scope>
</reference>
<sequence>MSKDYFSSLCGCTVEASTRVLFCFSFTTVIQNKKPREQTEEKSVTVTYLRGV</sequence>
<name>H2XMS6_CIOIN</name>
<reference evidence="1" key="4">
    <citation type="submission" date="2025-09" db="UniProtKB">
        <authorList>
            <consortium name="Ensembl"/>
        </authorList>
    </citation>
    <scope>IDENTIFICATION</scope>
</reference>
<dbReference type="InParanoid" id="H2XMS6"/>
<dbReference type="Proteomes" id="UP000008144">
    <property type="component" value="Chromosome 4"/>
</dbReference>
<accession>H2XMS6</accession>
<reference evidence="1" key="2">
    <citation type="journal article" date="2008" name="Genome Biol.">
        <title>Improved genome assembly and evidence-based global gene model set for the chordate Ciona intestinalis: new insight into intron and operon populations.</title>
        <authorList>
            <person name="Satou Y."/>
            <person name="Mineta K."/>
            <person name="Ogasawara M."/>
            <person name="Sasakura Y."/>
            <person name="Shoguchi E."/>
            <person name="Ueno K."/>
            <person name="Yamada L."/>
            <person name="Matsumoto J."/>
            <person name="Wasserscheid J."/>
            <person name="Dewar K."/>
            <person name="Wiley G.B."/>
            <person name="Macmil S.L."/>
            <person name="Roe B.A."/>
            <person name="Zeller R.W."/>
            <person name="Hastings K.E."/>
            <person name="Lemaire P."/>
            <person name="Lindquist E."/>
            <person name="Endo T."/>
            <person name="Hotta K."/>
            <person name="Inaba K."/>
        </authorList>
    </citation>
    <scope>NUCLEOTIDE SEQUENCE [LARGE SCALE GENOMIC DNA]</scope>
    <source>
        <strain evidence="1">wild type</strain>
    </source>
</reference>
<dbReference type="HOGENOM" id="CLU_3086478_0_0_1"/>
<protein>
    <submittedName>
        <fullName evidence="1">Uncharacterized protein</fullName>
    </submittedName>
</protein>
<dbReference type="AlphaFoldDB" id="H2XMS6"/>
<dbReference type="Ensembl" id="ENSCINT00000035216.1">
    <property type="protein sequence ID" value="ENSCINP00000030959.1"/>
    <property type="gene ID" value="ENSCING00000019089.1"/>
</dbReference>
<reference evidence="2" key="1">
    <citation type="journal article" date="2002" name="Science">
        <title>The draft genome of Ciona intestinalis: insights into chordate and vertebrate origins.</title>
        <authorList>
            <person name="Dehal P."/>
            <person name="Satou Y."/>
            <person name="Campbell R.K."/>
            <person name="Chapman J."/>
            <person name="Degnan B."/>
            <person name="De Tomaso A."/>
            <person name="Davidson B."/>
            <person name="Di Gregorio A."/>
            <person name="Gelpke M."/>
            <person name="Goodstein D.M."/>
            <person name="Harafuji N."/>
            <person name="Hastings K.E."/>
            <person name="Ho I."/>
            <person name="Hotta K."/>
            <person name="Huang W."/>
            <person name="Kawashima T."/>
            <person name="Lemaire P."/>
            <person name="Martinez D."/>
            <person name="Meinertzhagen I.A."/>
            <person name="Necula S."/>
            <person name="Nonaka M."/>
            <person name="Putnam N."/>
            <person name="Rash S."/>
            <person name="Saiga H."/>
            <person name="Satake M."/>
            <person name="Terry A."/>
            <person name="Yamada L."/>
            <person name="Wang H.G."/>
            <person name="Awazu S."/>
            <person name="Azumi K."/>
            <person name="Boore J."/>
            <person name="Branno M."/>
            <person name="Chin-Bow S."/>
            <person name="DeSantis R."/>
            <person name="Doyle S."/>
            <person name="Francino P."/>
            <person name="Keys D.N."/>
            <person name="Haga S."/>
            <person name="Hayashi H."/>
            <person name="Hino K."/>
            <person name="Imai K.S."/>
            <person name="Inaba K."/>
            <person name="Kano S."/>
            <person name="Kobayashi K."/>
            <person name="Kobayashi M."/>
            <person name="Lee B.I."/>
            <person name="Makabe K.W."/>
            <person name="Manohar C."/>
            <person name="Matassi G."/>
            <person name="Medina M."/>
            <person name="Mochizuki Y."/>
            <person name="Mount S."/>
            <person name="Morishita T."/>
            <person name="Miura S."/>
            <person name="Nakayama A."/>
            <person name="Nishizaka S."/>
            <person name="Nomoto H."/>
            <person name="Ohta F."/>
            <person name="Oishi K."/>
            <person name="Rigoutsos I."/>
            <person name="Sano M."/>
            <person name="Sasaki A."/>
            <person name="Sasakura Y."/>
            <person name="Shoguchi E."/>
            <person name="Shin-i T."/>
            <person name="Spagnuolo A."/>
            <person name="Stainier D."/>
            <person name="Suzuki M.M."/>
            <person name="Tassy O."/>
            <person name="Takatori N."/>
            <person name="Tokuoka M."/>
            <person name="Yagi K."/>
            <person name="Yoshizaki F."/>
            <person name="Wada S."/>
            <person name="Zhang C."/>
            <person name="Hyatt P.D."/>
            <person name="Larimer F."/>
            <person name="Detter C."/>
            <person name="Doggett N."/>
            <person name="Glavina T."/>
            <person name="Hawkins T."/>
            <person name="Richardson P."/>
            <person name="Lucas S."/>
            <person name="Kohara Y."/>
            <person name="Levine M."/>
            <person name="Satoh N."/>
            <person name="Rokhsar D.S."/>
        </authorList>
    </citation>
    <scope>NUCLEOTIDE SEQUENCE [LARGE SCALE GENOMIC DNA]</scope>
</reference>
<proteinExistence type="predicted"/>
<dbReference type="EMBL" id="EAAA01001872">
    <property type="status" value="NOT_ANNOTATED_CDS"/>
    <property type="molecule type" value="Genomic_DNA"/>
</dbReference>